<organism evidence="1 2">
    <name type="scientific">Sinobacterium norvegicum</name>
    <dbReference type="NCBI Taxonomy" id="1641715"/>
    <lineage>
        <taxon>Bacteria</taxon>
        <taxon>Pseudomonadati</taxon>
        <taxon>Pseudomonadota</taxon>
        <taxon>Gammaproteobacteria</taxon>
        <taxon>Cellvibrionales</taxon>
        <taxon>Spongiibacteraceae</taxon>
        <taxon>Sinobacterium</taxon>
    </lineage>
</organism>
<gene>
    <name evidence="1" type="ORF">SIN8267_02028</name>
</gene>
<dbReference type="EMBL" id="CAKLPX010000002">
    <property type="protein sequence ID" value="CAH0991913.1"/>
    <property type="molecule type" value="Genomic_DNA"/>
</dbReference>
<comment type="caution">
    <text evidence="1">The sequence shown here is derived from an EMBL/GenBank/DDBJ whole genome shotgun (WGS) entry which is preliminary data.</text>
</comment>
<reference evidence="1" key="1">
    <citation type="submission" date="2021-12" db="EMBL/GenBank/DDBJ databases">
        <authorList>
            <person name="Rodrigo-Torres L."/>
            <person name="Arahal R. D."/>
            <person name="Lucena T."/>
        </authorList>
    </citation>
    <scope>NUCLEOTIDE SEQUENCE</scope>
    <source>
        <strain evidence="1">CECT 8267</strain>
    </source>
</reference>
<name>A0ABN8EJR5_9GAMM</name>
<evidence type="ECO:0000313" key="2">
    <source>
        <dbReference type="Proteomes" id="UP000838100"/>
    </source>
</evidence>
<dbReference type="RefSeq" id="WP_237444612.1">
    <property type="nucleotide sequence ID" value="NZ_CAKLPX010000002.1"/>
</dbReference>
<keyword evidence="2" id="KW-1185">Reference proteome</keyword>
<evidence type="ECO:0000313" key="1">
    <source>
        <dbReference type="EMBL" id="CAH0991913.1"/>
    </source>
</evidence>
<protein>
    <submittedName>
        <fullName evidence="1">Uncharacterized protein</fullName>
    </submittedName>
</protein>
<accession>A0ABN8EJR5</accession>
<proteinExistence type="predicted"/>
<sequence>MKTTQNILKNANSAMKIKLVDKLLIAANRRLQADTLALYLQLQQLKSKFDDIELMKTNHALSDSMIIIMRIKNILGQDFYRVKSLKDIESIHGNIDEQLLAYGVIGKQTATMSNETQLLICQLERHIFPATKAQTSFAA</sequence>
<dbReference type="Proteomes" id="UP000838100">
    <property type="component" value="Unassembled WGS sequence"/>
</dbReference>